<accession>A0A0C9XZA0</accession>
<dbReference type="HOGENOM" id="CLU_020019_1_0_1"/>
<dbReference type="InterPro" id="IPR023271">
    <property type="entry name" value="Aquaporin-like"/>
</dbReference>
<dbReference type="PANTHER" id="PTHR19139">
    <property type="entry name" value="AQUAPORIN TRANSPORTER"/>
    <property type="match status" value="1"/>
</dbReference>
<dbReference type="InterPro" id="IPR000425">
    <property type="entry name" value="MIP"/>
</dbReference>
<evidence type="ECO:0000256" key="6">
    <source>
        <dbReference type="ARBA" id="ARBA00022989"/>
    </source>
</evidence>
<feature type="region of interest" description="Disordered" evidence="10">
    <location>
        <begin position="273"/>
        <end position="310"/>
    </location>
</feature>
<reference evidence="13" key="2">
    <citation type="submission" date="2015-01" db="EMBL/GenBank/DDBJ databases">
        <title>Evolutionary Origins and Diversification of the Mycorrhizal Mutualists.</title>
        <authorList>
            <consortium name="DOE Joint Genome Institute"/>
            <consortium name="Mycorrhizal Genomics Consortium"/>
            <person name="Kohler A."/>
            <person name="Kuo A."/>
            <person name="Nagy L.G."/>
            <person name="Floudas D."/>
            <person name="Copeland A."/>
            <person name="Barry K.W."/>
            <person name="Cichocki N."/>
            <person name="Veneault-Fourrey C."/>
            <person name="LaButti K."/>
            <person name="Lindquist E.A."/>
            <person name="Lipzen A."/>
            <person name="Lundell T."/>
            <person name="Morin E."/>
            <person name="Murat C."/>
            <person name="Riley R."/>
            <person name="Ohm R."/>
            <person name="Sun H."/>
            <person name="Tunlid A."/>
            <person name="Henrissat B."/>
            <person name="Grigoriev I.V."/>
            <person name="Hibbett D.S."/>
            <person name="Martin F."/>
        </authorList>
    </citation>
    <scope>NUCLEOTIDE SEQUENCE [LARGE SCALE GENOMIC DNA]</scope>
    <source>
        <strain evidence="13">LaAM-08-1</strain>
    </source>
</reference>
<dbReference type="STRING" id="1095629.A0A0C9XZA0"/>
<feature type="transmembrane region" description="Helical" evidence="11">
    <location>
        <begin position="174"/>
        <end position="195"/>
    </location>
</feature>
<feature type="transmembrane region" description="Helical" evidence="11">
    <location>
        <begin position="82"/>
        <end position="97"/>
    </location>
</feature>
<evidence type="ECO:0000313" key="12">
    <source>
        <dbReference type="EMBL" id="KIK03012.1"/>
    </source>
</evidence>
<keyword evidence="8" id="KW-0325">Glycoprotein</keyword>
<reference evidence="12 13" key="1">
    <citation type="submission" date="2014-04" db="EMBL/GenBank/DDBJ databases">
        <authorList>
            <consortium name="DOE Joint Genome Institute"/>
            <person name="Kuo A."/>
            <person name="Kohler A."/>
            <person name="Nagy L.G."/>
            <person name="Floudas D."/>
            <person name="Copeland A."/>
            <person name="Barry K.W."/>
            <person name="Cichocki N."/>
            <person name="Veneault-Fourrey C."/>
            <person name="LaButti K."/>
            <person name="Lindquist E.A."/>
            <person name="Lipzen A."/>
            <person name="Lundell T."/>
            <person name="Morin E."/>
            <person name="Murat C."/>
            <person name="Sun H."/>
            <person name="Tunlid A."/>
            <person name="Henrissat B."/>
            <person name="Grigoriev I.V."/>
            <person name="Hibbett D.S."/>
            <person name="Martin F."/>
            <person name="Nordberg H.P."/>
            <person name="Cantor M.N."/>
            <person name="Hua S.X."/>
        </authorList>
    </citation>
    <scope>NUCLEOTIDE SEQUENCE [LARGE SCALE GENOMIC DNA]</scope>
    <source>
        <strain evidence="12 13">LaAM-08-1</strain>
    </source>
</reference>
<dbReference type="GO" id="GO:0015250">
    <property type="term" value="F:water channel activity"/>
    <property type="evidence" value="ECO:0007669"/>
    <property type="project" value="TreeGrafter"/>
</dbReference>
<feature type="transmembrane region" description="Helical" evidence="11">
    <location>
        <begin position="57"/>
        <end position="76"/>
    </location>
</feature>
<evidence type="ECO:0000256" key="9">
    <source>
        <dbReference type="RuleBase" id="RU000477"/>
    </source>
</evidence>
<evidence type="ECO:0000256" key="11">
    <source>
        <dbReference type="SAM" id="Phobius"/>
    </source>
</evidence>
<protein>
    <recommendedName>
        <fullName evidence="14">Aquaporin-like protein</fullName>
    </recommendedName>
</protein>
<feature type="transmembrane region" description="Helical" evidence="11">
    <location>
        <begin position="102"/>
        <end position="120"/>
    </location>
</feature>
<keyword evidence="6 11" id="KW-1133">Transmembrane helix</keyword>
<dbReference type="AlphaFoldDB" id="A0A0C9XZA0"/>
<evidence type="ECO:0000256" key="8">
    <source>
        <dbReference type="ARBA" id="ARBA00023180"/>
    </source>
</evidence>
<dbReference type="InterPro" id="IPR034294">
    <property type="entry name" value="Aquaporin_transptr"/>
</dbReference>
<dbReference type="GO" id="GO:0005886">
    <property type="term" value="C:plasma membrane"/>
    <property type="evidence" value="ECO:0007669"/>
    <property type="project" value="TreeGrafter"/>
</dbReference>
<evidence type="ECO:0000256" key="4">
    <source>
        <dbReference type="ARBA" id="ARBA00022692"/>
    </source>
</evidence>
<feature type="compositionally biased region" description="Polar residues" evidence="10">
    <location>
        <begin position="298"/>
        <end position="310"/>
    </location>
</feature>
<evidence type="ECO:0000256" key="10">
    <source>
        <dbReference type="SAM" id="MobiDB-lite"/>
    </source>
</evidence>
<dbReference type="FunFam" id="1.20.1080.10:FF:000014">
    <property type="entry name" value="Aquaporin 1"/>
    <property type="match status" value="1"/>
</dbReference>
<dbReference type="PRINTS" id="PR00783">
    <property type="entry name" value="MINTRINSICP"/>
</dbReference>
<proteinExistence type="inferred from homology"/>
<dbReference type="Pfam" id="PF00230">
    <property type="entry name" value="MIP"/>
    <property type="match status" value="1"/>
</dbReference>
<dbReference type="Gene3D" id="1.20.1080.10">
    <property type="entry name" value="Glycerol uptake facilitator protein"/>
    <property type="match status" value="1"/>
</dbReference>
<dbReference type="Proteomes" id="UP000054477">
    <property type="component" value="Unassembled WGS sequence"/>
</dbReference>
<feature type="transmembrane region" description="Helical" evidence="11">
    <location>
        <begin position="16"/>
        <end position="37"/>
    </location>
</feature>
<comment type="subcellular location">
    <subcellularLocation>
        <location evidence="1">Membrane</location>
        <topology evidence="1">Multi-pass membrane protein</topology>
    </subcellularLocation>
</comment>
<keyword evidence="3 9" id="KW-0813">Transport</keyword>
<organism evidence="12 13">
    <name type="scientific">Laccaria amethystina LaAM-08-1</name>
    <dbReference type="NCBI Taxonomy" id="1095629"/>
    <lineage>
        <taxon>Eukaryota</taxon>
        <taxon>Fungi</taxon>
        <taxon>Dikarya</taxon>
        <taxon>Basidiomycota</taxon>
        <taxon>Agaricomycotina</taxon>
        <taxon>Agaricomycetes</taxon>
        <taxon>Agaricomycetidae</taxon>
        <taxon>Agaricales</taxon>
        <taxon>Agaricineae</taxon>
        <taxon>Hydnangiaceae</taxon>
        <taxon>Laccaria</taxon>
    </lineage>
</organism>
<dbReference type="OrthoDB" id="3222at2759"/>
<keyword evidence="5" id="KW-0677">Repeat</keyword>
<dbReference type="SUPFAM" id="SSF81338">
    <property type="entry name" value="Aquaporin-like"/>
    <property type="match status" value="1"/>
</dbReference>
<evidence type="ECO:0000256" key="5">
    <source>
        <dbReference type="ARBA" id="ARBA00022737"/>
    </source>
</evidence>
<sequence>MHPQVASLFDNVYEDLAAAALEFIGTAFFLFFGLGGIQASTAEDTSSQPPASAIEHVLYISTCMGFSLLVSAWLFFRVTGGLFNPNISFALLLVGSLKPLRFVLFCIAQLTGAIAGAAIVRGLTSAPLSVNNFLQQGTSAAQGVFIEMFTTAALVLSVLMLAAEKHEATPFAPIGIGLTLFVCHLFAVYYTGAAMNSARAFGPAVISGFPEPHHWVYWVGPFLGSLLGASFYATLKHYKYWRLNPDQATSDFRKSPSDPVIMLKSTAETFIRVGDEEPRNGRASNEGGVRATGDEESSNVTSSHTNFSPV</sequence>
<evidence type="ECO:0000313" key="13">
    <source>
        <dbReference type="Proteomes" id="UP000054477"/>
    </source>
</evidence>
<dbReference type="PANTHER" id="PTHR19139:SF199">
    <property type="entry name" value="MIP17260P"/>
    <property type="match status" value="1"/>
</dbReference>
<gene>
    <name evidence="12" type="ORF">K443DRAFT_677168</name>
</gene>
<keyword evidence="7 11" id="KW-0472">Membrane</keyword>
<evidence type="ECO:0000256" key="7">
    <source>
        <dbReference type="ARBA" id="ARBA00023136"/>
    </source>
</evidence>
<keyword evidence="13" id="KW-1185">Reference proteome</keyword>
<evidence type="ECO:0000256" key="1">
    <source>
        <dbReference type="ARBA" id="ARBA00004141"/>
    </source>
</evidence>
<keyword evidence="4 9" id="KW-0812">Transmembrane</keyword>
<evidence type="ECO:0008006" key="14">
    <source>
        <dbReference type="Google" id="ProtNLM"/>
    </source>
</evidence>
<name>A0A0C9XZA0_9AGAR</name>
<evidence type="ECO:0000256" key="3">
    <source>
        <dbReference type="ARBA" id="ARBA00022448"/>
    </source>
</evidence>
<comment type="similarity">
    <text evidence="2 9">Belongs to the MIP/aquaporin (TC 1.A.8) family.</text>
</comment>
<feature type="transmembrane region" description="Helical" evidence="11">
    <location>
        <begin position="215"/>
        <end position="235"/>
    </location>
</feature>
<feature type="transmembrane region" description="Helical" evidence="11">
    <location>
        <begin position="140"/>
        <end position="162"/>
    </location>
</feature>
<dbReference type="EMBL" id="KN838585">
    <property type="protein sequence ID" value="KIK03012.1"/>
    <property type="molecule type" value="Genomic_DNA"/>
</dbReference>
<evidence type="ECO:0000256" key="2">
    <source>
        <dbReference type="ARBA" id="ARBA00006175"/>
    </source>
</evidence>